<dbReference type="Gene3D" id="3.30.200.100">
    <property type="entry name" value="MucB/RseB, C-terminal domain"/>
    <property type="match status" value="1"/>
</dbReference>
<keyword evidence="8" id="KW-1185">Reference proteome</keyword>
<dbReference type="GO" id="GO:0045152">
    <property type="term" value="F:antisigma factor binding"/>
    <property type="evidence" value="ECO:0007669"/>
    <property type="project" value="TreeGrafter"/>
</dbReference>
<evidence type="ECO:0000259" key="6">
    <source>
        <dbReference type="Pfam" id="PF17188"/>
    </source>
</evidence>
<reference evidence="7 8" key="1">
    <citation type="submission" date="2020-01" db="EMBL/GenBank/DDBJ databases">
        <authorList>
            <person name="Chen J."/>
            <person name="Zhu S."/>
            <person name="Yang J."/>
        </authorList>
    </citation>
    <scope>NUCLEOTIDE SEQUENCE [LARGE SCALE GENOMIC DNA]</scope>
    <source>
        <strain evidence="7 8">345S023</strain>
    </source>
</reference>
<feature type="domain" description="MucB/RseB N-terminal" evidence="5">
    <location>
        <begin position="96"/>
        <end position="279"/>
    </location>
</feature>
<comment type="subcellular location">
    <subcellularLocation>
        <location evidence="1">Periplasm</location>
    </subcellularLocation>
</comment>
<proteinExistence type="inferred from homology"/>
<dbReference type="Proteomes" id="UP000470213">
    <property type="component" value="Unassembled WGS sequence"/>
</dbReference>
<dbReference type="Pfam" id="PF17188">
    <property type="entry name" value="MucB_RseB_C"/>
    <property type="match status" value="1"/>
</dbReference>
<evidence type="ECO:0000313" key="8">
    <source>
        <dbReference type="Proteomes" id="UP000470213"/>
    </source>
</evidence>
<comment type="similarity">
    <text evidence="2">Belongs to the RseB family.</text>
</comment>
<dbReference type="CDD" id="cd16327">
    <property type="entry name" value="RseB"/>
    <property type="match status" value="1"/>
</dbReference>
<dbReference type="InterPro" id="IPR033434">
    <property type="entry name" value="MucB/RseB_N"/>
</dbReference>
<accession>A0A7X5LML5</accession>
<evidence type="ECO:0000256" key="1">
    <source>
        <dbReference type="ARBA" id="ARBA00004418"/>
    </source>
</evidence>
<dbReference type="Gene3D" id="2.50.20.10">
    <property type="entry name" value="Lipoprotein localisation LolA/LolB/LppX"/>
    <property type="match status" value="1"/>
</dbReference>
<dbReference type="EMBL" id="JAAAWN010000018">
    <property type="protein sequence ID" value="NDV92165.1"/>
    <property type="molecule type" value="Genomic_DNA"/>
</dbReference>
<evidence type="ECO:0000259" key="5">
    <source>
        <dbReference type="Pfam" id="PF03888"/>
    </source>
</evidence>
<keyword evidence="3" id="KW-0732">Signal</keyword>
<dbReference type="InterPro" id="IPR033436">
    <property type="entry name" value="MucB/RseB_C"/>
</dbReference>
<evidence type="ECO:0000256" key="4">
    <source>
        <dbReference type="ARBA" id="ARBA00022764"/>
    </source>
</evidence>
<dbReference type="InterPro" id="IPR038484">
    <property type="entry name" value="MucB/RseB_C_sf"/>
</dbReference>
<dbReference type="RefSeq" id="WP_163086499.1">
    <property type="nucleotide sequence ID" value="NZ_JAAAWN010000018.1"/>
</dbReference>
<gene>
    <name evidence="7" type="ORF">GTH32_13370</name>
</gene>
<dbReference type="AlphaFoldDB" id="A0A7X5LML5"/>
<keyword evidence="4" id="KW-0574">Periplasm</keyword>
<feature type="domain" description="MucB/RseB C-terminal" evidence="6">
    <location>
        <begin position="288"/>
        <end position="383"/>
    </location>
</feature>
<name>A0A7X5LML5_9ALTE</name>
<dbReference type="GO" id="GO:0032885">
    <property type="term" value="P:regulation of polysaccharide biosynthetic process"/>
    <property type="evidence" value="ECO:0007669"/>
    <property type="project" value="TreeGrafter"/>
</dbReference>
<dbReference type="InterPro" id="IPR005588">
    <property type="entry name" value="MucB_RseB"/>
</dbReference>
<sequence length="391" mass="42930">MKNTVNNNVPAPKSLVRVFSDTVKQRSKVNFSLLLVAGLFTSGYAAGQQTTPSNSAIEVEETQASTQTSPQTSLDRIESESTVLADKPPLAMPDSTAEWLTRLSEVVSTRNFQVSFVQSRAGGETVPYLWRHAVMPDGTVMEQLNLQNGPGRELIRVGDIVSVFEPDVSPYSLKSEHINGPIPSSLLHHPNRLKTGYEFVSVGRARVAGRPAQQIRIVSRDNNRFSYQLWLDEETGMLLKLNMLDLQGGLLEQIQVTSMELTAAPDAYFERINKASLPKPMVIPQRQSKAHSWYVDFLPKGMTEVKQDTRRLALTGQVVEYKMYSDGLVDVSVYVQPAADALGSDLVLRNNLSTFLTLTDGKAQVTVVGEIPLQTANAMATSLTPTPAANP</sequence>
<organism evidence="7 8">
    <name type="scientific">Alteromonas profundi</name>
    <dbReference type="NCBI Taxonomy" id="2696062"/>
    <lineage>
        <taxon>Bacteria</taxon>
        <taxon>Pseudomonadati</taxon>
        <taxon>Pseudomonadota</taxon>
        <taxon>Gammaproteobacteria</taxon>
        <taxon>Alteromonadales</taxon>
        <taxon>Alteromonadaceae</taxon>
        <taxon>Alteromonas/Salinimonas group</taxon>
        <taxon>Alteromonas</taxon>
    </lineage>
</organism>
<evidence type="ECO:0000256" key="2">
    <source>
        <dbReference type="ARBA" id="ARBA00008150"/>
    </source>
</evidence>
<comment type="caution">
    <text evidence="7">The sequence shown here is derived from an EMBL/GenBank/DDBJ whole genome shotgun (WGS) entry which is preliminary data.</text>
</comment>
<dbReference type="PANTHER" id="PTHR38782">
    <property type="match status" value="1"/>
</dbReference>
<protein>
    <submittedName>
        <fullName evidence="7">Sigma-E factor regulatory protein RseB</fullName>
    </submittedName>
</protein>
<dbReference type="PANTHER" id="PTHR38782:SF1">
    <property type="entry name" value="SIGMA-E FACTOR REGULATORY PROTEIN RSEB"/>
    <property type="match status" value="1"/>
</dbReference>
<dbReference type="GO" id="GO:0030288">
    <property type="term" value="C:outer membrane-bounded periplasmic space"/>
    <property type="evidence" value="ECO:0007669"/>
    <property type="project" value="TreeGrafter"/>
</dbReference>
<evidence type="ECO:0000256" key="3">
    <source>
        <dbReference type="ARBA" id="ARBA00022729"/>
    </source>
</evidence>
<evidence type="ECO:0000313" key="7">
    <source>
        <dbReference type="EMBL" id="NDV92165.1"/>
    </source>
</evidence>
<dbReference type="Pfam" id="PF03888">
    <property type="entry name" value="MucB_RseB"/>
    <property type="match status" value="1"/>
</dbReference>